<evidence type="ECO:0000313" key="6">
    <source>
        <dbReference type="Proteomes" id="UP001217089"/>
    </source>
</evidence>
<name>A0ABQ9FX90_TEGGR</name>
<keyword evidence="3 4" id="KW-0418">Kinase</keyword>
<gene>
    <name evidence="5" type="ORF">KUTeg_001942</name>
</gene>
<evidence type="ECO:0000256" key="2">
    <source>
        <dbReference type="ARBA" id="ARBA00022679"/>
    </source>
</evidence>
<accession>A0ABQ9FX90</accession>
<dbReference type="Pfam" id="PF03770">
    <property type="entry name" value="IPK"/>
    <property type="match status" value="1"/>
</dbReference>
<evidence type="ECO:0000256" key="1">
    <source>
        <dbReference type="ARBA" id="ARBA00007374"/>
    </source>
</evidence>
<dbReference type="EMBL" id="JARBDR010000141">
    <property type="protein sequence ID" value="KAJ8320355.1"/>
    <property type="molecule type" value="Genomic_DNA"/>
</dbReference>
<dbReference type="InterPro" id="IPR005522">
    <property type="entry name" value="IPK"/>
</dbReference>
<dbReference type="Gene3D" id="3.30.470.160">
    <property type="entry name" value="Inositol polyphosphate kinase"/>
    <property type="match status" value="2"/>
</dbReference>
<dbReference type="InterPro" id="IPR038286">
    <property type="entry name" value="IPK_sf"/>
</dbReference>
<evidence type="ECO:0000256" key="3">
    <source>
        <dbReference type="ARBA" id="ARBA00022777"/>
    </source>
</evidence>
<comment type="similarity">
    <text evidence="1 4">Belongs to the inositol phosphokinase (IPK) family.</text>
</comment>
<evidence type="ECO:0000256" key="4">
    <source>
        <dbReference type="RuleBase" id="RU363090"/>
    </source>
</evidence>
<dbReference type="PANTHER" id="PTHR12400:SF26">
    <property type="entry name" value="KINASE"/>
    <property type="match status" value="1"/>
</dbReference>
<organism evidence="5 6">
    <name type="scientific">Tegillarca granosa</name>
    <name type="common">Malaysian cockle</name>
    <name type="synonym">Anadara granosa</name>
    <dbReference type="NCBI Taxonomy" id="220873"/>
    <lineage>
        <taxon>Eukaryota</taxon>
        <taxon>Metazoa</taxon>
        <taxon>Spiralia</taxon>
        <taxon>Lophotrochozoa</taxon>
        <taxon>Mollusca</taxon>
        <taxon>Bivalvia</taxon>
        <taxon>Autobranchia</taxon>
        <taxon>Pteriomorphia</taxon>
        <taxon>Arcoida</taxon>
        <taxon>Arcoidea</taxon>
        <taxon>Arcidae</taxon>
        <taxon>Tegillarca</taxon>
    </lineage>
</organism>
<keyword evidence="6" id="KW-1185">Reference proteome</keyword>
<comment type="caution">
    <text evidence="5">The sequence shown here is derived from an EMBL/GenBank/DDBJ whole genome shotgun (WGS) entry which is preliminary data.</text>
</comment>
<protein>
    <recommendedName>
        <fullName evidence="4">Kinase</fullName>
        <ecNumber evidence="4">2.7.-.-</ecNumber>
    </recommendedName>
</protein>
<proteinExistence type="inferred from homology"/>
<dbReference type="PANTHER" id="PTHR12400">
    <property type="entry name" value="INOSITOL POLYPHOSPHATE KINASE"/>
    <property type="match status" value="1"/>
</dbReference>
<dbReference type="SUPFAM" id="SSF56104">
    <property type="entry name" value="SAICAR synthase-like"/>
    <property type="match status" value="2"/>
</dbReference>
<sequence>MEDLLQHFTDPNIMDIKLGRRTFLEFEVKNPVQRKDLYEKMVSLDPDSPTDLEREQQAITKLRYMQFREKESSSAEFGFRIEALRLSGEPPTTNLKKIKTKEQSLDINLIFLNNKKEQKSEKGGNEKSFLHYRYMISQILKKFVKDNKTTQKSLCQRLKYIRQQVETSEFFMSHEVLYVTLLENYKHQYIYRFQTVRFHKKIHRNDLCLKCHLSNLNIYEYLYFHFTIYIVGSSVLIMYDKKGHTGAWLIDFSKTVPMKTGEKLTHRAEWVIIEIKFIYKCTSNLFCFKFDHFDKILRYFFLLYNLETTFTFFAKLLKDLI</sequence>
<keyword evidence="2 4" id="KW-0808">Transferase</keyword>
<dbReference type="Proteomes" id="UP001217089">
    <property type="component" value="Unassembled WGS sequence"/>
</dbReference>
<reference evidence="5 6" key="1">
    <citation type="submission" date="2022-12" db="EMBL/GenBank/DDBJ databases">
        <title>Chromosome-level genome of Tegillarca granosa.</title>
        <authorList>
            <person name="Kim J."/>
        </authorList>
    </citation>
    <scope>NUCLEOTIDE SEQUENCE [LARGE SCALE GENOMIC DNA]</scope>
    <source>
        <strain evidence="5">Teg-2019</strain>
        <tissue evidence="5">Adductor muscle</tissue>
    </source>
</reference>
<dbReference type="EC" id="2.7.-.-" evidence="4"/>
<evidence type="ECO:0000313" key="5">
    <source>
        <dbReference type="EMBL" id="KAJ8320355.1"/>
    </source>
</evidence>